<sequence length="276" mass="32484">MHCKSEKEAWEKIQVSYADDSKVKIDKIKNFRNRFNNLKVNDNEYIFSYLLRVDKVVNIIKGLGEYVKEELIVQKVLRSLIPKFDSKVSIIEEVKDLNTLNMDELHGTLTPYEMRVMDSKLAMKEISFKSENKTKDKKVKVDDGAHEVGHFYDKFPHRHDNKWNDDHKSDHEKKNHKYDKNKKEFKKVDFKKKSKKSFYINKEAYSFEEDSEANGSNFEFEYDHKDVGDEVLFMTKEAMRSSSGGFTLWGDLTPKSFKEDEGDDDCLRIELACVQS</sequence>
<accession>A0AA38H0V9</accession>
<organism evidence="1 2">
    <name type="scientific">Taxus chinensis</name>
    <name type="common">Chinese yew</name>
    <name type="synonym">Taxus wallichiana var. chinensis</name>
    <dbReference type="NCBI Taxonomy" id="29808"/>
    <lineage>
        <taxon>Eukaryota</taxon>
        <taxon>Viridiplantae</taxon>
        <taxon>Streptophyta</taxon>
        <taxon>Embryophyta</taxon>
        <taxon>Tracheophyta</taxon>
        <taxon>Spermatophyta</taxon>
        <taxon>Pinopsida</taxon>
        <taxon>Pinidae</taxon>
        <taxon>Conifers II</taxon>
        <taxon>Cupressales</taxon>
        <taxon>Taxaceae</taxon>
        <taxon>Taxus</taxon>
    </lineage>
</organism>
<reference evidence="1 2" key="1">
    <citation type="journal article" date="2021" name="Nat. Plants">
        <title>The Taxus genome provides insights into paclitaxel biosynthesis.</title>
        <authorList>
            <person name="Xiong X."/>
            <person name="Gou J."/>
            <person name="Liao Q."/>
            <person name="Li Y."/>
            <person name="Zhou Q."/>
            <person name="Bi G."/>
            <person name="Li C."/>
            <person name="Du R."/>
            <person name="Wang X."/>
            <person name="Sun T."/>
            <person name="Guo L."/>
            <person name="Liang H."/>
            <person name="Lu P."/>
            <person name="Wu Y."/>
            <person name="Zhang Z."/>
            <person name="Ro D.K."/>
            <person name="Shang Y."/>
            <person name="Huang S."/>
            <person name="Yan J."/>
        </authorList>
    </citation>
    <scope>NUCLEOTIDE SEQUENCE [LARGE SCALE GENOMIC DNA]</scope>
    <source>
        <strain evidence="1">Ta-2019</strain>
    </source>
</reference>
<dbReference type="Pfam" id="PF14223">
    <property type="entry name" value="Retrotran_gag_2"/>
    <property type="match status" value="1"/>
</dbReference>
<evidence type="ECO:0000313" key="1">
    <source>
        <dbReference type="EMBL" id="KAH9332112.1"/>
    </source>
</evidence>
<proteinExistence type="predicted"/>
<dbReference type="PANTHER" id="PTHR35317">
    <property type="entry name" value="OS04G0629600 PROTEIN"/>
    <property type="match status" value="1"/>
</dbReference>
<evidence type="ECO:0000313" key="2">
    <source>
        <dbReference type="Proteomes" id="UP000824469"/>
    </source>
</evidence>
<protein>
    <recommendedName>
        <fullName evidence="3">UBN2 domain-containing protein</fullName>
    </recommendedName>
</protein>
<dbReference type="AlphaFoldDB" id="A0AA38H0V9"/>
<gene>
    <name evidence="1" type="ORF">KI387_043693</name>
</gene>
<dbReference type="Proteomes" id="UP000824469">
    <property type="component" value="Unassembled WGS sequence"/>
</dbReference>
<dbReference type="PANTHER" id="PTHR35317:SF35">
    <property type="entry name" value="DUF4219 DOMAIN-CONTAINING PROTEIN"/>
    <property type="match status" value="1"/>
</dbReference>
<name>A0AA38H0V9_TAXCH</name>
<comment type="caution">
    <text evidence="1">The sequence shown here is derived from an EMBL/GenBank/DDBJ whole genome shotgun (WGS) entry which is preliminary data.</text>
</comment>
<evidence type="ECO:0008006" key="3">
    <source>
        <dbReference type="Google" id="ProtNLM"/>
    </source>
</evidence>
<keyword evidence="2" id="KW-1185">Reference proteome</keyword>
<dbReference type="EMBL" id="JAHRHJ020000001">
    <property type="protein sequence ID" value="KAH9332112.1"/>
    <property type="molecule type" value="Genomic_DNA"/>
</dbReference>